<keyword evidence="4" id="KW-1185">Reference proteome</keyword>
<organism evidence="3 4">
    <name type="scientific">Meganyctiphanes norvegica</name>
    <name type="common">Northern krill</name>
    <name type="synonym">Thysanopoda norvegica</name>
    <dbReference type="NCBI Taxonomy" id="48144"/>
    <lineage>
        <taxon>Eukaryota</taxon>
        <taxon>Metazoa</taxon>
        <taxon>Ecdysozoa</taxon>
        <taxon>Arthropoda</taxon>
        <taxon>Crustacea</taxon>
        <taxon>Multicrustacea</taxon>
        <taxon>Malacostraca</taxon>
        <taxon>Eumalacostraca</taxon>
        <taxon>Eucarida</taxon>
        <taxon>Euphausiacea</taxon>
        <taxon>Euphausiidae</taxon>
        <taxon>Meganyctiphanes</taxon>
    </lineage>
</organism>
<keyword evidence="1" id="KW-0732">Signal</keyword>
<dbReference type="AlphaFoldDB" id="A0AAV2PUU3"/>
<accession>A0AAV2PUU3</accession>
<protein>
    <recommendedName>
        <fullName evidence="2">Receptor L-domain domain-containing protein</fullName>
    </recommendedName>
</protein>
<evidence type="ECO:0000313" key="4">
    <source>
        <dbReference type="Proteomes" id="UP001497623"/>
    </source>
</evidence>
<gene>
    <name evidence="3" type="ORF">MNOR_LOCUS3911</name>
</gene>
<proteinExistence type="predicted"/>
<dbReference type="InterPro" id="IPR000494">
    <property type="entry name" value="Rcpt_L-dom"/>
</dbReference>
<dbReference type="InterPro" id="IPR036941">
    <property type="entry name" value="Rcpt_L-dom_sf"/>
</dbReference>
<feature type="non-terminal residue" evidence="3">
    <location>
        <position position="169"/>
    </location>
</feature>
<feature type="domain" description="Receptor L-domain" evidence="2">
    <location>
        <begin position="44"/>
        <end position="147"/>
    </location>
</feature>
<dbReference type="Proteomes" id="UP001497623">
    <property type="component" value="Unassembled WGS sequence"/>
</dbReference>
<name>A0AAV2PUU3_MEGNR</name>
<dbReference type="SUPFAM" id="SSF52058">
    <property type="entry name" value="L domain-like"/>
    <property type="match status" value="1"/>
</dbReference>
<evidence type="ECO:0000256" key="1">
    <source>
        <dbReference type="SAM" id="SignalP"/>
    </source>
</evidence>
<dbReference type="Pfam" id="PF01030">
    <property type="entry name" value="Recep_L_domain"/>
    <property type="match status" value="1"/>
</dbReference>
<comment type="caution">
    <text evidence="3">The sequence shown here is derived from an EMBL/GenBank/DDBJ whole genome shotgun (WGS) entry which is preliminary data.</text>
</comment>
<evidence type="ECO:0000313" key="3">
    <source>
        <dbReference type="EMBL" id="CAL4064225.1"/>
    </source>
</evidence>
<dbReference type="Gene3D" id="3.80.20.20">
    <property type="entry name" value="Receptor L-domain"/>
    <property type="match status" value="1"/>
</dbReference>
<dbReference type="EMBL" id="CAXKWB010001387">
    <property type="protein sequence ID" value="CAL4064225.1"/>
    <property type="molecule type" value="Genomic_DNA"/>
</dbReference>
<evidence type="ECO:0000259" key="2">
    <source>
        <dbReference type="Pfam" id="PF01030"/>
    </source>
</evidence>
<feature type="signal peptide" evidence="1">
    <location>
        <begin position="1"/>
        <end position="20"/>
    </location>
</feature>
<sequence length="169" mass="19070">MKSLILLLVLVAFGTTKFLGQLRADVICESQEAYNAEELLAIRKCTIIEGRLFVAVVEDVEDWSNYSLTNLTQVTEYVTIFRNANLQSLSMILPNLMVIRGEQLMKKYALIIHGNMHLLEVGLENLAVISRGAVLIDKNWQLCRSPEFQKARFSALQAQSYTQDNSVGM</sequence>
<feature type="chain" id="PRO_5044022096" description="Receptor L-domain domain-containing protein" evidence="1">
    <location>
        <begin position="21"/>
        <end position="169"/>
    </location>
</feature>
<reference evidence="3 4" key="1">
    <citation type="submission" date="2024-05" db="EMBL/GenBank/DDBJ databases">
        <authorList>
            <person name="Wallberg A."/>
        </authorList>
    </citation>
    <scope>NUCLEOTIDE SEQUENCE [LARGE SCALE GENOMIC DNA]</scope>
</reference>